<evidence type="ECO:0000313" key="4">
    <source>
        <dbReference type="EMBL" id="CAF1188509.1"/>
    </source>
</evidence>
<keyword evidence="2" id="KW-0446">Lipid-binding</keyword>
<evidence type="ECO:0000313" key="6">
    <source>
        <dbReference type="Proteomes" id="UP000663855"/>
    </source>
</evidence>
<dbReference type="EMBL" id="CAJNOV010004835">
    <property type="protein sequence ID" value="CAF1188509.1"/>
    <property type="molecule type" value="Genomic_DNA"/>
</dbReference>
<gene>
    <name evidence="5" type="ORF">BYL167_LOCUS63009</name>
    <name evidence="4" type="ORF">CJN711_LOCUS11384</name>
</gene>
<evidence type="ECO:0000256" key="2">
    <source>
        <dbReference type="ARBA" id="ARBA00023121"/>
    </source>
</evidence>
<dbReference type="EMBL" id="CAJOBH010235764">
    <property type="protein sequence ID" value="CAF5089949.1"/>
    <property type="molecule type" value="Genomic_DNA"/>
</dbReference>
<comment type="caution">
    <text evidence="4">The sequence shown here is derived from an EMBL/GenBank/DDBJ whole genome shotgun (WGS) entry which is preliminary data.</text>
</comment>
<dbReference type="SUPFAM" id="SSF50814">
    <property type="entry name" value="Lipocalins"/>
    <property type="match status" value="1"/>
</dbReference>
<sequence>MANSSDVEALKGSWDYVDNENFDNYMKELGVGMIMRMTAKTVKPRLIISENGGKWTMITESSIKTMSYDFVPGVEFDETSADGRHLKSTITFVGNKWMHTSIDKHGKKSVVTRYIDDKGQHMIEMECGSVKARRWYRRAT</sequence>
<dbReference type="GO" id="GO:0008289">
    <property type="term" value="F:lipid binding"/>
    <property type="evidence" value="ECO:0007669"/>
    <property type="project" value="UniProtKB-KW"/>
</dbReference>
<dbReference type="PANTHER" id="PTHR11955">
    <property type="entry name" value="FATTY ACID BINDING PROTEIN"/>
    <property type="match status" value="1"/>
</dbReference>
<comment type="similarity">
    <text evidence="1">Belongs to the calycin superfamily. Fatty-acid binding protein (FABP) family.</text>
</comment>
<dbReference type="InterPro" id="IPR012674">
    <property type="entry name" value="Calycin"/>
</dbReference>
<dbReference type="AlphaFoldDB" id="A0A814VC00"/>
<accession>A0A814VC00</accession>
<dbReference type="CDD" id="cd00742">
    <property type="entry name" value="FABP"/>
    <property type="match status" value="1"/>
</dbReference>
<dbReference type="Proteomes" id="UP000663855">
    <property type="component" value="Unassembled WGS sequence"/>
</dbReference>
<name>A0A814VC00_9BILA</name>
<organism evidence="4 6">
    <name type="scientific">Rotaria magnacalcarata</name>
    <dbReference type="NCBI Taxonomy" id="392030"/>
    <lineage>
        <taxon>Eukaryota</taxon>
        <taxon>Metazoa</taxon>
        <taxon>Spiralia</taxon>
        <taxon>Gnathifera</taxon>
        <taxon>Rotifera</taxon>
        <taxon>Eurotatoria</taxon>
        <taxon>Bdelloidea</taxon>
        <taxon>Philodinida</taxon>
        <taxon>Philodinidae</taxon>
        <taxon>Rotaria</taxon>
    </lineage>
</organism>
<dbReference type="InterPro" id="IPR000463">
    <property type="entry name" value="Fatty_acid-bd"/>
</dbReference>
<evidence type="ECO:0000259" key="3">
    <source>
        <dbReference type="Pfam" id="PF00061"/>
    </source>
</evidence>
<dbReference type="InterPro" id="IPR000566">
    <property type="entry name" value="Lipocln_cytosolic_FA-bd_dom"/>
</dbReference>
<protein>
    <recommendedName>
        <fullName evidence="3">Lipocalin/cytosolic fatty-acid binding domain-containing protein</fullName>
    </recommendedName>
</protein>
<reference evidence="4" key="1">
    <citation type="submission" date="2021-02" db="EMBL/GenBank/DDBJ databases">
        <authorList>
            <person name="Nowell W R."/>
        </authorList>
    </citation>
    <scope>NUCLEOTIDE SEQUENCE</scope>
</reference>
<dbReference type="InterPro" id="IPR031259">
    <property type="entry name" value="ILBP"/>
</dbReference>
<dbReference type="Gene3D" id="2.40.128.20">
    <property type="match status" value="1"/>
</dbReference>
<evidence type="ECO:0000256" key="1">
    <source>
        <dbReference type="ARBA" id="ARBA00008390"/>
    </source>
</evidence>
<dbReference type="PRINTS" id="PR00178">
    <property type="entry name" value="FATTYACIDBP"/>
</dbReference>
<dbReference type="Pfam" id="PF00061">
    <property type="entry name" value="Lipocalin"/>
    <property type="match status" value="1"/>
</dbReference>
<evidence type="ECO:0000313" key="5">
    <source>
        <dbReference type="EMBL" id="CAF5089949.1"/>
    </source>
</evidence>
<dbReference type="Proteomes" id="UP000681967">
    <property type="component" value="Unassembled WGS sequence"/>
</dbReference>
<proteinExistence type="inferred from homology"/>
<feature type="domain" description="Lipocalin/cytosolic fatty-acid binding" evidence="3">
    <location>
        <begin position="12"/>
        <end position="114"/>
    </location>
</feature>